<proteinExistence type="predicted"/>
<dbReference type="EMBL" id="RDQJ01000003">
    <property type="protein sequence ID" value="RMX18064.1"/>
    <property type="molecule type" value="Genomic_DNA"/>
</dbReference>
<feature type="domain" description="DUF7210" evidence="2">
    <location>
        <begin position="4"/>
        <end position="39"/>
    </location>
</feature>
<gene>
    <name evidence="3" type="ORF">EBQ34_03100</name>
</gene>
<sequence length="72" mass="7730">MTFIVLTQAHTHAGTPYKAGERLDVDSSSADWLIANGVARHDRQPDPAPSPEGGGKPTEPKPTTSHRKEPKS</sequence>
<accession>A0A3M6RT33</accession>
<dbReference type="InterPro" id="IPR055634">
    <property type="entry name" value="DUF7210"/>
</dbReference>
<evidence type="ECO:0000259" key="2">
    <source>
        <dbReference type="Pfam" id="PF23843"/>
    </source>
</evidence>
<reference evidence="3 4" key="1">
    <citation type="submission" date="2018-10" db="EMBL/GenBank/DDBJ databases">
        <title>Comamonadaceae CDC group NO-1 genome sequencing and assembly.</title>
        <authorList>
            <person name="Bernier A.-M."/>
            <person name="Bernard K."/>
        </authorList>
    </citation>
    <scope>NUCLEOTIDE SEQUENCE [LARGE SCALE GENOMIC DNA]</scope>
    <source>
        <strain evidence="3 4">NML180582</strain>
    </source>
</reference>
<comment type="caution">
    <text evidence="3">The sequence shown here is derived from an EMBL/GenBank/DDBJ whole genome shotgun (WGS) entry which is preliminary data.</text>
</comment>
<name>A0A3M6RT33_9BURK</name>
<evidence type="ECO:0000313" key="4">
    <source>
        <dbReference type="Proteomes" id="UP000275180"/>
    </source>
</evidence>
<dbReference type="OrthoDB" id="8909971at2"/>
<evidence type="ECO:0000313" key="3">
    <source>
        <dbReference type="EMBL" id="RMX18064.1"/>
    </source>
</evidence>
<dbReference type="Proteomes" id="UP000275180">
    <property type="component" value="Unassembled WGS sequence"/>
</dbReference>
<organism evidence="3 4">
    <name type="scientific">Vandammella animalimorsus</name>
    <dbReference type="NCBI Taxonomy" id="2029117"/>
    <lineage>
        <taxon>Bacteria</taxon>
        <taxon>Pseudomonadati</taxon>
        <taxon>Pseudomonadota</taxon>
        <taxon>Betaproteobacteria</taxon>
        <taxon>Burkholderiales</taxon>
        <taxon>Comamonadaceae</taxon>
        <taxon>Vandammella</taxon>
    </lineage>
</organism>
<dbReference type="AlphaFoldDB" id="A0A3M6RT33"/>
<protein>
    <recommendedName>
        <fullName evidence="2">DUF7210 domain-containing protein</fullName>
    </recommendedName>
</protein>
<dbReference type="RefSeq" id="WP_122244155.1">
    <property type="nucleotide sequence ID" value="NZ_RDQJ01000003.1"/>
</dbReference>
<dbReference type="Pfam" id="PF23843">
    <property type="entry name" value="DUF7210"/>
    <property type="match status" value="1"/>
</dbReference>
<evidence type="ECO:0000256" key="1">
    <source>
        <dbReference type="SAM" id="MobiDB-lite"/>
    </source>
</evidence>
<feature type="region of interest" description="Disordered" evidence="1">
    <location>
        <begin position="36"/>
        <end position="72"/>
    </location>
</feature>